<evidence type="ECO:0000313" key="2">
    <source>
        <dbReference type="Proteomes" id="UP000325081"/>
    </source>
</evidence>
<dbReference type="AlphaFoldDB" id="A0A5A7QD12"/>
<protein>
    <submittedName>
        <fullName evidence="1">Hypothetical protin</fullName>
    </submittedName>
</protein>
<name>A0A5A7QD12_STRAF</name>
<proteinExistence type="predicted"/>
<reference evidence="2" key="1">
    <citation type="journal article" date="2019" name="Curr. Biol.">
        <title>Genome Sequence of Striga asiatica Provides Insight into the Evolution of Plant Parasitism.</title>
        <authorList>
            <person name="Yoshida S."/>
            <person name="Kim S."/>
            <person name="Wafula E.K."/>
            <person name="Tanskanen J."/>
            <person name="Kim Y.M."/>
            <person name="Honaas L."/>
            <person name="Yang Z."/>
            <person name="Spallek T."/>
            <person name="Conn C.E."/>
            <person name="Ichihashi Y."/>
            <person name="Cheong K."/>
            <person name="Cui S."/>
            <person name="Der J.P."/>
            <person name="Gundlach H."/>
            <person name="Jiao Y."/>
            <person name="Hori C."/>
            <person name="Ishida J.K."/>
            <person name="Kasahara H."/>
            <person name="Kiba T."/>
            <person name="Kim M.S."/>
            <person name="Koo N."/>
            <person name="Laohavisit A."/>
            <person name="Lee Y.H."/>
            <person name="Lumba S."/>
            <person name="McCourt P."/>
            <person name="Mortimer J.C."/>
            <person name="Mutuku J.M."/>
            <person name="Nomura T."/>
            <person name="Sasaki-Sekimoto Y."/>
            <person name="Seto Y."/>
            <person name="Wang Y."/>
            <person name="Wakatake T."/>
            <person name="Sakakibara H."/>
            <person name="Demura T."/>
            <person name="Yamaguchi S."/>
            <person name="Yoneyama K."/>
            <person name="Manabe R.I."/>
            <person name="Nelson D.C."/>
            <person name="Schulman A.H."/>
            <person name="Timko M.P."/>
            <person name="dePamphilis C.W."/>
            <person name="Choi D."/>
            <person name="Shirasu K."/>
        </authorList>
    </citation>
    <scope>NUCLEOTIDE SEQUENCE [LARGE SCALE GENOMIC DNA]</scope>
    <source>
        <strain evidence="2">cv. UVA1</strain>
    </source>
</reference>
<dbReference type="EMBL" id="BKCP01006515">
    <property type="protein sequence ID" value="GER42934.1"/>
    <property type="molecule type" value="Genomic_DNA"/>
</dbReference>
<organism evidence="1 2">
    <name type="scientific">Striga asiatica</name>
    <name type="common">Asiatic witchweed</name>
    <name type="synonym">Buchnera asiatica</name>
    <dbReference type="NCBI Taxonomy" id="4170"/>
    <lineage>
        <taxon>Eukaryota</taxon>
        <taxon>Viridiplantae</taxon>
        <taxon>Streptophyta</taxon>
        <taxon>Embryophyta</taxon>
        <taxon>Tracheophyta</taxon>
        <taxon>Spermatophyta</taxon>
        <taxon>Magnoliopsida</taxon>
        <taxon>eudicotyledons</taxon>
        <taxon>Gunneridae</taxon>
        <taxon>Pentapetalae</taxon>
        <taxon>asterids</taxon>
        <taxon>lamiids</taxon>
        <taxon>Lamiales</taxon>
        <taxon>Orobanchaceae</taxon>
        <taxon>Buchnereae</taxon>
        <taxon>Striga</taxon>
    </lineage>
</organism>
<evidence type="ECO:0000313" key="1">
    <source>
        <dbReference type="EMBL" id="GER42934.1"/>
    </source>
</evidence>
<gene>
    <name evidence="1" type="ORF">STAS_19760</name>
</gene>
<dbReference type="Proteomes" id="UP000325081">
    <property type="component" value="Unassembled WGS sequence"/>
</dbReference>
<comment type="caution">
    <text evidence="1">The sequence shown here is derived from an EMBL/GenBank/DDBJ whole genome shotgun (WGS) entry which is preliminary data.</text>
</comment>
<keyword evidence="2" id="KW-1185">Reference proteome</keyword>
<accession>A0A5A7QD12</accession>
<sequence length="111" mass="12399">MVAVESLIGGGDCDWDVVGSSGEIFRRDGGLETGGLSMIARCSGGVRDDDCGGVSAIVAARWWSGHVQSVNGVCVCSSLWVKEMEVRWWWWVPRWICDKCGWWWPVIRIYC</sequence>